<evidence type="ECO:0000313" key="3">
    <source>
        <dbReference type="Proteomes" id="UP000230025"/>
    </source>
</evidence>
<proteinExistence type="predicted"/>
<gene>
    <name evidence="2" type="ORF">COW28_04770</name>
</gene>
<evidence type="ECO:0000313" key="2">
    <source>
        <dbReference type="EMBL" id="PIW33044.1"/>
    </source>
</evidence>
<accession>A0A2M7GY29</accession>
<sequence length="208" mass="23059">MPDEYSPQDKTGLGTDTKDTEAPSKAGAEGGEQAPNFRDSFLKDTDLYDNPSLSTFTDPVALAKAFVETKALVGKKGLILPTEKDPPEKWDEFYKALGRPETPDGYEIVKPEGLPKEMPYSEERVGDFKILAHKIGLSPTQVKELVNWQTAEAAKEFSAFQGQFVQVDGLGLVPKQWIEDHNKAVDTFKSELGDKYEMLMKKVAIAVM</sequence>
<comment type="caution">
    <text evidence="2">The sequence shown here is derived from an EMBL/GenBank/DDBJ whole genome shotgun (WGS) entry which is preliminary data.</text>
</comment>
<organism evidence="2 3">
    <name type="scientific">bacterium (Candidatus Ratteibacteria) CG15_BIG_FIL_POST_REV_8_21_14_020_41_12</name>
    <dbReference type="NCBI Taxonomy" id="2014291"/>
    <lineage>
        <taxon>Bacteria</taxon>
        <taxon>Candidatus Ratteibacteria</taxon>
    </lineage>
</organism>
<feature type="region of interest" description="Disordered" evidence="1">
    <location>
        <begin position="1"/>
        <end position="43"/>
    </location>
</feature>
<dbReference type="Proteomes" id="UP000230025">
    <property type="component" value="Unassembled WGS sequence"/>
</dbReference>
<reference evidence="3" key="1">
    <citation type="submission" date="2017-09" db="EMBL/GenBank/DDBJ databases">
        <title>Depth-based differentiation of microbial function through sediment-hosted aquifers and enrichment of novel symbionts in the deep terrestrial subsurface.</title>
        <authorList>
            <person name="Probst A.J."/>
            <person name="Ladd B."/>
            <person name="Jarett J.K."/>
            <person name="Geller-Mcgrath D.E."/>
            <person name="Sieber C.M.K."/>
            <person name="Emerson J.B."/>
            <person name="Anantharaman K."/>
            <person name="Thomas B.C."/>
            <person name="Malmstrom R."/>
            <person name="Stieglmeier M."/>
            <person name="Klingl A."/>
            <person name="Woyke T."/>
            <person name="Ryan C.M."/>
            <person name="Banfield J.F."/>
        </authorList>
    </citation>
    <scope>NUCLEOTIDE SEQUENCE [LARGE SCALE GENOMIC DNA]</scope>
</reference>
<feature type="non-terminal residue" evidence="2">
    <location>
        <position position="208"/>
    </location>
</feature>
<evidence type="ECO:0000256" key="1">
    <source>
        <dbReference type="SAM" id="MobiDB-lite"/>
    </source>
</evidence>
<protein>
    <submittedName>
        <fullName evidence="2">Uncharacterized protein</fullName>
    </submittedName>
</protein>
<dbReference type="EMBL" id="PFFY01000220">
    <property type="protein sequence ID" value="PIW33044.1"/>
    <property type="molecule type" value="Genomic_DNA"/>
</dbReference>
<dbReference type="AlphaFoldDB" id="A0A2M7GY29"/>
<name>A0A2M7GY29_9BACT</name>